<keyword evidence="2" id="KW-0805">Transcription regulation</keyword>
<keyword evidence="8" id="KW-1185">Reference proteome</keyword>
<dbReference type="PANTHER" id="PTHR46910:SF37">
    <property type="entry name" value="ZN(II)2CYS6 TRANSCRIPTION FACTOR (EUROFUNG)"/>
    <property type="match status" value="1"/>
</dbReference>
<dbReference type="Pfam" id="PF04082">
    <property type="entry name" value="Fungal_trans"/>
    <property type="match status" value="1"/>
</dbReference>
<keyword evidence="3" id="KW-0238">DNA-binding</keyword>
<sequence>MSDSINKRLHRTPNKTYPKVRFSEQSTQLQLTREERSEYIKCYFDFVHPVFPFLVQKEFEEQASDPELDLVLEQDAPFFVLYHAVLAIGSQYKGHGSFDAGRGRSWHLFQAALGRFHELKGPRLGLVTIQFLFAMTPSGSQIAETQLSEAARMAQFARLNKGSAGAAEGAHQRTFWVIYSVEKLSCFTQGRTSVISDDDIGCHIPDVPEAVFGDFNWFLSSVRFGRLLSKAQTKLFSVSATMKSKNEYWQDLQGINDDLETWRMSVPSNFRPRESFTRARFGSLASVVVALRTHLVYHNMVMVLCRLRLKVAETTSSAYLSQCRENFMSSARQVIELTAHLEVEPYTPSLLLSAVPLSAFLSLFQLVINNPTHVQTQDNVTFLQVAAGYFRRLEYATKHVFPYSILPTLAALAQEFVQRLSNPQDASFMRNELLKSPDDNPAAGPGLGTQMTPLLGLLAGPTGSSQANENFDSTFNEANGANGANGANALESLSTVLEDTEFSDAGSQALQGNEIMQFFGTFSDEMCDPMHDTYFGWQ</sequence>
<comment type="caution">
    <text evidence="7">The sequence shown here is derived from an EMBL/GenBank/DDBJ whole genome shotgun (WGS) entry which is preliminary data.</text>
</comment>
<name>A0A177F1Z6_9EURO</name>
<dbReference type="Proteomes" id="UP000077002">
    <property type="component" value="Unassembled WGS sequence"/>
</dbReference>
<evidence type="ECO:0000256" key="2">
    <source>
        <dbReference type="ARBA" id="ARBA00023015"/>
    </source>
</evidence>
<dbReference type="InterPro" id="IPR007219">
    <property type="entry name" value="XnlR_reg_dom"/>
</dbReference>
<comment type="subcellular location">
    <subcellularLocation>
        <location evidence="1">Nucleus</location>
    </subcellularLocation>
</comment>
<dbReference type="GO" id="GO:0008270">
    <property type="term" value="F:zinc ion binding"/>
    <property type="evidence" value="ECO:0007669"/>
    <property type="project" value="InterPro"/>
</dbReference>
<evidence type="ECO:0000256" key="3">
    <source>
        <dbReference type="ARBA" id="ARBA00023125"/>
    </source>
</evidence>
<evidence type="ECO:0000313" key="7">
    <source>
        <dbReference type="EMBL" id="OAG37332.1"/>
    </source>
</evidence>
<keyword evidence="4" id="KW-0804">Transcription</keyword>
<dbReference type="SMART" id="SM00906">
    <property type="entry name" value="Fungal_trans"/>
    <property type="match status" value="1"/>
</dbReference>
<organism evidence="7 8">
    <name type="scientific">Fonsecaea monophora</name>
    <dbReference type="NCBI Taxonomy" id="254056"/>
    <lineage>
        <taxon>Eukaryota</taxon>
        <taxon>Fungi</taxon>
        <taxon>Dikarya</taxon>
        <taxon>Ascomycota</taxon>
        <taxon>Pezizomycotina</taxon>
        <taxon>Eurotiomycetes</taxon>
        <taxon>Chaetothyriomycetidae</taxon>
        <taxon>Chaetothyriales</taxon>
        <taxon>Herpotrichiellaceae</taxon>
        <taxon>Fonsecaea</taxon>
    </lineage>
</organism>
<dbReference type="GO" id="GO:0003677">
    <property type="term" value="F:DNA binding"/>
    <property type="evidence" value="ECO:0007669"/>
    <property type="project" value="UniProtKB-KW"/>
</dbReference>
<feature type="domain" description="Xylanolytic transcriptional activator regulatory" evidence="6">
    <location>
        <begin position="143"/>
        <end position="211"/>
    </location>
</feature>
<dbReference type="GO" id="GO:0006351">
    <property type="term" value="P:DNA-templated transcription"/>
    <property type="evidence" value="ECO:0007669"/>
    <property type="project" value="InterPro"/>
</dbReference>
<evidence type="ECO:0000313" key="8">
    <source>
        <dbReference type="Proteomes" id="UP000077002"/>
    </source>
</evidence>
<protein>
    <recommendedName>
        <fullName evidence="6">Xylanolytic transcriptional activator regulatory domain-containing protein</fullName>
    </recommendedName>
</protein>
<evidence type="ECO:0000256" key="5">
    <source>
        <dbReference type="ARBA" id="ARBA00023242"/>
    </source>
</evidence>
<dbReference type="AlphaFoldDB" id="A0A177F1Z6"/>
<dbReference type="InterPro" id="IPR050987">
    <property type="entry name" value="AtrR-like"/>
</dbReference>
<dbReference type="GO" id="GO:0005634">
    <property type="term" value="C:nucleus"/>
    <property type="evidence" value="ECO:0007669"/>
    <property type="project" value="UniProtKB-SubCell"/>
</dbReference>
<keyword evidence="5" id="KW-0539">Nucleus</keyword>
<dbReference type="EMBL" id="LVKK01000073">
    <property type="protein sequence ID" value="OAG37332.1"/>
    <property type="molecule type" value="Genomic_DNA"/>
</dbReference>
<dbReference type="PANTHER" id="PTHR46910">
    <property type="entry name" value="TRANSCRIPTION FACTOR PDR1"/>
    <property type="match status" value="1"/>
</dbReference>
<evidence type="ECO:0000259" key="6">
    <source>
        <dbReference type="SMART" id="SM00906"/>
    </source>
</evidence>
<evidence type="ECO:0000256" key="4">
    <source>
        <dbReference type="ARBA" id="ARBA00023163"/>
    </source>
</evidence>
<dbReference type="OrthoDB" id="39175at2759"/>
<gene>
    <name evidence="7" type="ORF">AYO21_08409</name>
</gene>
<reference evidence="7 8" key="1">
    <citation type="submission" date="2016-03" db="EMBL/GenBank/DDBJ databases">
        <title>Draft genome sequence of the Fonsecaea monophora CBS 269.37.</title>
        <authorList>
            <person name="Bombassaro A."/>
            <person name="Vinicius W.A."/>
            <person name="De Hoog S."/>
            <person name="Sun J."/>
            <person name="Souza E.M."/>
            <person name="Raittz R.T."/>
            <person name="Costa F."/>
            <person name="Leao A.C."/>
            <person name="Tadra-Sfeir M.Z."/>
            <person name="Baura V."/>
            <person name="Balsanelli E."/>
            <person name="Pedrosa F.O."/>
            <person name="Moreno L.F."/>
            <person name="Steffens M.B."/>
            <person name="Xi L."/>
            <person name="Bocca A.L."/>
            <person name="Felipe M.S."/>
            <person name="Teixeira M."/>
            <person name="Telles Filho F.Q."/>
            <person name="Azevedo C.M."/>
            <person name="Gomes R."/>
            <person name="Vicente V.A."/>
        </authorList>
    </citation>
    <scope>NUCLEOTIDE SEQUENCE [LARGE SCALE GENOMIC DNA]</scope>
    <source>
        <strain evidence="7 8">CBS 269.37</strain>
    </source>
</reference>
<dbReference type="RefSeq" id="XP_022509284.1">
    <property type="nucleotide sequence ID" value="XM_022658353.1"/>
</dbReference>
<dbReference type="GO" id="GO:0003700">
    <property type="term" value="F:DNA-binding transcription factor activity"/>
    <property type="evidence" value="ECO:0007669"/>
    <property type="project" value="InterPro"/>
</dbReference>
<evidence type="ECO:0000256" key="1">
    <source>
        <dbReference type="ARBA" id="ARBA00004123"/>
    </source>
</evidence>
<dbReference type="GeneID" id="34603553"/>
<accession>A0A177F1Z6</accession>
<dbReference type="CDD" id="cd12148">
    <property type="entry name" value="fungal_TF_MHR"/>
    <property type="match status" value="1"/>
</dbReference>
<proteinExistence type="predicted"/>